<feature type="domain" description="Organic solvent tolerance-like N-terminal" evidence="5">
    <location>
        <begin position="207"/>
        <end position="338"/>
    </location>
</feature>
<dbReference type="Pfam" id="PF03968">
    <property type="entry name" value="LptD_N"/>
    <property type="match status" value="1"/>
</dbReference>
<comment type="similarity">
    <text evidence="4">Belongs to the LptD family.</text>
</comment>
<comment type="caution">
    <text evidence="4">Lacks conserved residue(s) required for the propagation of feature annotation.</text>
</comment>
<keyword evidence="2 4" id="KW-0472">Membrane</keyword>
<proteinExistence type="inferred from homology"/>
<evidence type="ECO:0000259" key="6">
    <source>
        <dbReference type="Pfam" id="PF04453"/>
    </source>
</evidence>
<feature type="domain" description="LptD C-terminal" evidence="6">
    <location>
        <begin position="454"/>
        <end position="841"/>
    </location>
</feature>
<dbReference type="Gene3D" id="2.60.450.10">
    <property type="entry name" value="Lipopolysaccharide (LPS) transport protein A like domain"/>
    <property type="match status" value="1"/>
</dbReference>
<reference evidence="7" key="1">
    <citation type="journal article" date="2021" name="PeerJ">
        <title>Extensive microbial diversity within the chicken gut microbiome revealed by metagenomics and culture.</title>
        <authorList>
            <person name="Gilroy R."/>
            <person name="Ravi A."/>
            <person name="Getino M."/>
            <person name="Pursley I."/>
            <person name="Horton D.L."/>
            <person name="Alikhan N.F."/>
            <person name="Baker D."/>
            <person name="Gharbi K."/>
            <person name="Hall N."/>
            <person name="Watson M."/>
            <person name="Adriaenssens E.M."/>
            <person name="Foster-Nyarko E."/>
            <person name="Jarju S."/>
            <person name="Secka A."/>
            <person name="Antonio M."/>
            <person name="Oren A."/>
            <person name="Chaudhuri R.R."/>
            <person name="La Ragione R."/>
            <person name="Hildebrand F."/>
            <person name="Pallen M.J."/>
        </authorList>
    </citation>
    <scope>NUCLEOTIDE SEQUENCE</scope>
    <source>
        <strain evidence="7">USASDec5-558</strain>
    </source>
</reference>
<dbReference type="InterPro" id="IPR007543">
    <property type="entry name" value="LptD_C"/>
</dbReference>
<dbReference type="HAMAP" id="MF_01411">
    <property type="entry name" value="LPS_assembly_LptD"/>
    <property type="match status" value="1"/>
</dbReference>
<dbReference type="PANTHER" id="PTHR30189">
    <property type="entry name" value="LPS-ASSEMBLY PROTEIN"/>
    <property type="match status" value="1"/>
</dbReference>
<comment type="caution">
    <text evidence="7">The sequence shown here is derived from an EMBL/GenBank/DDBJ whole genome shotgun (WGS) entry which is preliminary data.</text>
</comment>
<keyword evidence="3 4" id="KW-0998">Cell outer membrane</keyword>
<dbReference type="GO" id="GO:0015920">
    <property type="term" value="P:lipopolysaccharide transport"/>
    <property type="evidence" value="ECO:0007669"/>
    <property type="project" value="InterPro"/>
</dbReference>
<feature type="chain" id="PRO_5039772661" description="LPS-assembly protein LptD" evidence="4">
    <location>
        <begin position="32"/>
        <end position="934"/>
    </location>
</feature>
<evidence type="ECO:0000256" key="4">
    <source>
        <dbReference type="HAMAP-Rule" id="MF_01411"/>
    </source>
</evidence>
<dbReference type="Proteomes" id="UP000886829">
    <property type="component" value="Unassembled WGS sequence"/>
</dbReference>
<accession>A0A9D1WE43</accession>
<evidence type="ECO:0000256" key="1">
    <source>
        <dbReference type="ARBA" id="ARBA00022729"/>
    </source>
</evidence>
<feature type="signal peptide" evidence="4">
    <location>
        <begin position="1"/>
        <end position="31"/>
    </location>
</feature>
<evidence type="ECO:0000256" key="3">
    <source>
        <dbReference type="ARBA" id="ARBA00023237"/>
    </source>
</evidence>
<keyword evidence="1 4" id="KW-0732">Signal</keyword>
<evidence type="ECO:0000259" key="5">
    <source>
        <dbReference type="Pfam" id="PF03968"/>
    </source>
</evidence>
<comment type="function">
    <text evidence="4">Together with LptE, is involved in the assembly of lipopolysaccharide (LPS) at the surface of the outer membrane.</text>
</comment>
<evidence type="ECO:0000256" key="2">
    <source>
        <dbReference type="ARBA" id="ARBA00023136"/>
    </source>
</evidence>
<dbReference type="InterPro" id="IPR005653">
    <property type="entry name" value="OstA-like_N"/>
</dbReference>
<dbReference type="Pfam" id="PF04453">
    <property type="entry name" value="LptD"/>
    <property type="match status" value="1"/>
</dbReference>
<dbReference type="InterPro" id="IPR020889">
    <property type="entry name" value="LipoPS_assembly_LptD"/>
</dbReference>
<evidence type="ECO:0000313" key="8">
    <source>
        <dbReference type="Proteomes" id="UP000886829"/>
    </source>
</evidence>
<dbReference type="AlphaFoldDB" id="A0A9D1WE43"/>
<protein>
    <recommendedName>
        <fullName evidence="4">LPS-assembly protein LptD</fullName>
    </recommendedName>
</protein>
<dbReference type="GO" id="GO:1990351">
    <property type="term" value="C:transporter complex"/>
    <property type="evidence" value="ECO:0007669"/>
    <property type="project" value="TreeGrafter"/>
</dbReference>
<dbReference type="GO" id="GO:0009279">
    <property type="term" value="C:cell outer membrane"/>
    <property type="evidence" value="ECO:0007669"/>
    <property type="project" value="UniProtKB-SubCell"/>
</dbReference>
<dbReference type="EMBL" id="DXEV01000147">
    <property type="protein sequence ID" value="HIX57274.1"/>
    <property type="molecule type" value="Genomic_DNA"/>
</dbReference>
<sequence length="934" mass="105555" precursor="true">MKPNAPTTKLKFSALAIALTCTLYGPSYAFAQEQLQSHASPALNTDLSVSDRGASTAATGNEPVRRQHASFAAAAAVQIEKDAANASANASSVTTSAAGTAMSSNAEAQANLDPITKAQRQRLQDVTDFATTVHETMVNNVTTNLYLSNRQLASSSTFPLRLLTRLRDNPWRPAPFMPVPEKNLSCYYGIPAYREPQEYDPNQTPVQITADEVTGSIENNISYKGNVVVIQGDQTFSADEASYNRATGEVSSSGNITYEGPQLTITSRQSIVSNLNTQVSEFFGPNFQLNGSVASGKSDKITIDNEKKVSNIENLAFTTCPAGDNSWHLESDEVVLEQGESYGEAYGNVLYIKDVPVFYLPYVNFPISNKRKSGLLYPSFAISSDNGFEYEQPIYFNIAPNYDYTLSPRIMTKRGLLLKNEFRYLPWEDTQGIIELDYIPKDNNWELEHSGDDERYMLHWQHASYFFNRDLSVIVDYQQVRNNDYDYINDIGADGVEVTDDHLKQSLLATYDRSKYNFSIEARDYQRLLPDDLIYSRPFAILPQIKAQYYDTYGPLTFDVQGEMTRFSSSSDSIADRFEATRVHIEPDIGYQIFNNRGTSVSANVRGFLTYYNQDELDKMPAYYSQNLGFTKLEDTSRSLYMLQLKGKTTLERKVLDLRHTQTLEPEVQYQFIPYEDQSNIALYDSTDRMNDYYSNFSFRRFTGYDRIPDLNRVSVGLSSRLLDAHDRELLRVGVSQSYSFVPTRVTLNPNDPNDLYPRSPLSAFINMQPMPGLTLHASASYSTEDNELSSWNAMTQYRNENGLLLQVSYRFTDQGNRSLSNNIIDLKQVGFVAEVPLSDHFSATVASYHDIEQQENIDSKLAIKYEECCWSLAFVYESYNSCDWDSLTREKDHRVGIQFEFKGVGAVNVAGSSDRNFTDTRLLNYFDPTNLSQ</sequence>
<dbReference type="InterPro" id="IPR050218">
    <property type="entry name" value="LptD"/>
</dbReference>
<name>A0A9D1WE43_9GAMM</name>
<dbReference type="GO" id="GO:0043165">
    <property type="term" value="P:Gram-negative-bacterium-type cell outer membrane assembly"/>
    <property type="evidence" value="ECO:0007669"/>
    <property type="project" value="UniProtKB-UniRule"/>
</dbReference>
<organism evidence="7 8">
    <name type="scientific">Candidatus Anaerobiospirillum pullistercoris</name>
    <dbReference type="NCBI Taxonomy" id="2838452"/>
    <lineage>
        <taxon>Bacteria</taxon>
        <taxon>Pseudomonadati</taxon>
        <taxon>Pseudomonadota</taxon>
        <taxon>Gammaproteobacteria</taxon>
        <taxon>Aeromonadales</taxon>
        <taxon>Succinivibrionaceae</taxon>
        <taxon>Anaerobiospirillum</taxon>
    </lineage>
</organism>
<gene>
    <name evidence="4 7" type="primary">lptD</name>
    <name evidence="7" type="ORF">H9850_07370</name>
</gene>
<comment type="subunit">
    <text evidence="4">Component of the lipopolysaccharide transport and assembly complex. Interacts with LptE and LptA.</text>
</comment>
<evidence type="ECO:0000313" key="7">
    <source>
        <dbReference type="EMBL" id="HIX57274.1"/>
    </source>
</evidence>
<comment type="subcellular location">
    <subcellularLocation>
        <location evidence="4">Cell outer membrane</location>
    </subcellularLocation>
</comment>
<reference evidence="7" key="2">
    <citation type="submission" date="2021-04" db="EMBL/GenBank/DDBJ databases">
        <authorList>
            <person name="Gilroy R."/>
        </authorList>
    </citation>
    <scope>NUCLEOTIDE SEQUENCE</scope>
    <source>
        <strain evidence="7">USASDec5-558</strain>
    </source>
</reference>
<dbReference type="PANTHER" id="PTHR30189:SF1">
    <property type="entry name" value="LPS-ASSEMBLY PROTEIN LPTD"/>
    <property type="match status" value="1"/>
</dbReference>